<proteinExistence type="predicted"/>
<evidence type="ECO:0000313" key="2">
    <source>
        <dbReference type="Proteomes" id="UP000299102"/>
    </source>
</evidence>
<comment type="caution">
    <text evidence="1">The sequence shown here is derived from an EMBL/GenBank/DDBJ whole genome shotgun (WGS) entry which is preliminary data.</text>
</comment>
<dbReference type="AlphaFoldDB" id="A0A4C1UJK9"/>
<organism evidence="1 2">
    <name type="scientific">Eumeta variegata</name>
    <name type="common">Bagworm moth</name>
    <name type="synonym">Eumeta japonica</name>
    <dbReference type="NCBI Taxonomy" id="151549"/>
    <lineage>
        <taxon>Eukaryota</taxon>
        <taxon>Metazoa</taxon>
        <taxon>Ecdysozoa</taxon>
        <taxon>Arthropoda</taxon>
        <taxon>Hexapoda</taxon>
        <taxon>Insecta</taxon>
        <taxon>Pterygota</taxon>
        <taxon>Neoptera</taxon>
        <taxon>Endopterygota</taxon>
        <taxon>Lepidoptera</taxon>
        <taxon>Glossata</taxon>
        <taxon>Ditrysia</taxon>
        <taxon>Tineoidea</taxon>
        <taxon>Psychidae</taxon>
        <taxon>Oiketicinae</taxon>
        <taxon>Eumeta</taxon>
    </lineage>
</organism>
<accession>A0A4C1UJK9</accession>
<gene>
    <name evidence="1" type="ORF">EVAR_18242_1</name>
</gene>
<dbReference type="Proteomes" id="UP000299102">
    <property type="component" value="Unassembled WGS sequence"/>
</dbReference>
<keyword evidence="2" id="KW-1185">Reference proteome</keyword>
<dbReference type="EMBL" id="BGZK01000182">
    <property type="protein sequence ID" value="GBP26605.1"/>
    <property type="molecule type" value="Genomic_DNA"/>
</dbReference>
<name>A0A4C1UJK9_EUMVA</name>
<protein>
    <submittedName>
        <fullName evidence="1">Uncharacterized protein</fullName>
    </submittedName>
</protein>
<reference evidence="1 2" key="1">
    <citation type="journal article" date="2019" name="Commun. Biol.">
        <title>The bagworm genome reveals a unique fibroin gene that provides high tensile strength.</title>
        <authorList>
            <person name="Kono N."/>
            <person name="Nakamura H."/>
            <person name="Ohtoshi R."/>
            <person name="Tomita M."/>
            <person name="Numata K."/>
            <person name="Arakawa K."/>
        </authorList>
    </citation>
    <scope>NUCLEOTIDE SEQUENCE [LARGE SCALE GENOMIC DNA]</scope>
</reference>
<sequence length="107" mass="11523">MTVLEEKFLGGGHAPDVTAWDGLPLGVPKTWSGSRTNVGYESTGLALSLSTVCGKRKARSRLTTAGVRSKSAAAELYPVHTQKAIYRQSLRGAFVFYSFARLEADCV</sequence>
<evidence type="ECO:0000313" key="1">
    <source>
        <dbReference type="EMBL" id="GBP26605.1"/>
    </source>
</evidence>